<dbReference type="FunFam" id="1.10.3720.10:FF:000006">
    <property type="entry name" value="Glutamate/aspartate ABC transporter, permease protein GltK"/>
    <property type="match status" value="1"/>
</dbReference>
<evidence type="ECO:0000256" key="4">
    <source>
        <dbReference type="ARBA" id="ARBA00022692"/>
    </source>
</evidence>
<keyword evidence="4 8" id="KW-0812">Transmembrane</keyword>
<evidence type="ECO:0000256" key="6">
    <source>
        <dbReference type="ARBA" id="ARBA00022989"/>
    </source>
</evidence>
<evidence type="ECO:0000313" key="11">
    <source>
        <dbReference type="Proteomes" id="UP000051672"/>
    </source>
</evidence>
<keyword evidence="6 8" id="KW-1133">Transmembrane helix</keyword>
<dbReference type="CDD" id="cd06261">
    <property type="entry name" value="TM_PBP2"/>
    <property type="match status" value="1"/>
</dbReference>
<comment type="caution">
    <text evidence="10">The sequence shown here is derived from an EMBL/GenBank/DDBJ whole genome shotgun (WGS) entry which is preliminary data.</text>
</comment>
<dbReference type="EMBL" id="AYZQ01000001">
    <property type="protein sequence ID" value="KRM72497.1"/>
    <property type="molecule type" value="Genomic_DNA"/>
</dbReference>
<evidence type="ECO:0000256" key="7">
    <source>
        <dbReference type="ARBA" id="ARBA00023136"/>
    </source>
</evidence>
<evidence type="ECO:0000256" key="1">
    <source>
        <dbReference type="ARBA" id="ARBA00004651"/>
    </source>
</evidence>
<keyword evidence="5" id="KW-0029">Amino-acid transport</keyword>
<reference evidence="10 11" key="1">
    <citation type="journal article" date="2015" name="Genome Announc.">
        <title>Expanding the biotechnology potential of lactobacilli through comparative genomics of 213 strains and associated genera.</title>
        <authorList>
            <person name="Sun Z."/>
            <person name="Harris H.M."/>
            <person name="McCann A."/>
            <person name="Guo C."/>
            <person name="Argimon S."/>
            <person name="Zhang W."/>
            <person name="Yang X."/>
            <person name="Jeffery I.B."/>
            <person name="Cooney J.C."/>
            <person name="Kagawa T.F."/>
            <person name="Liu W."/>
            <person name="Song Y."/>
            <person name="Salvetti E."/>
            <person name="Wrobel A."/>
            <person name="Rasinkangas P."/>
            <person name="Parkhill J."/>
            <person name="Rea M.C."/>
            <person name="O'Sullivan O."/>
            <person name="Ritari J."/>
            <person name="Douillard F.P."/>
            <person name="Paul Ross R."/>
            <person name="Yang R."/>
            <person name="Briner A.E."/>
            <person name="Felis G.E."/>
            <person name="de Vos W.M."/>
            <person name="Barrangou R."/>
            <person name="Klaenhammer T.R."/>
            <person name="Caufield P.W."/>
            <person name="Cui Y."/>
            <person name="Zhang H."/>
            <person name="O'Toole P.W."/>
        </authorList>
    </citation>
    <scope>NUCLEOTIDE SEQUENCE [LARGE SCALE GENOMIC DNA]</scope>
    <source>
        <strain evidence="10 11">DSM 23927</strain>
    </source>
</reference>
<evidence type="ECO:0000256" key="8">
    <source>
        <dbReference type="RuleBase" id="RU363032"/>
    </source>
</evidence>
<sequence length="224" mass="24797">MTKGGEDMQYLIEILPSLMSGAQMTLSIFALTIIGAIPLGMILAVGLMRAKTWLMKGVHALLTAYIWLFRGTPLLLQLIFVFYGLPILGIVFDRYSAALFAFILNYAAYFAEIFRGGFAAVDRGQTEASMMLNLTRWQTLRYVVIPQVVKIVLPSIGNEVINLVKDSSLVYVIGLGDLLRAGNVASARDVTLLPLVMVGVIYLVLTLVLTLGLKLLEKHFSYYR</sequence>
<dbReference type="NCBIfam" id="TIGR01726">
    <property type="entry name" value="HEQRo_perm_3TM"/>
    <property type="match status" value="1"/>
</dbReference>
<dbReference type="AlphaFoldDB" id="A0A0R2AYS2"/>
<feature type="transmembrane region" description="Helical" evidence="8">
    <location>
        <begin position="26"/>
        <end position="48"/>
    </location>
</feature>
<dbReference type="SUPFAM" id="SSF161098">
    <property type="entry name" value="MetI-like"/>
    <property type="match status" value="1"/>
</dbReference>
<dbReference type="InterPro" id="IPR010065">
    <property type="entry name" value="AA_ABC_transptr_permease_3TM"/>
</dbReference>
<feature type="domain" description="ABC transmembrane type-1" evidence="9">
    <location>
        <begin position="22"/>
        <end position="213"/>
    </location>
</feature>
<dbReference type="Gene3D" id="1.10.3720.10">
    <property type="entry name" value="MetI-like"/>
    <property type="match status" value="1"/>
</dbReference>
<proteinExistence type="inferred from homology"/>
<feature type="transmembrane region" description="Helical" evidence="8">
    <location>
        <begin position="97"/>
        <end position="118"/>
    </location>
</feature>
<dbReference type="InterPro" id="IPR035906">
    <property type="entry name" value="MetI-like_sf"/>
</dbReference>
<comment type="similarity">
    <text evidence="8">Belongs to the binding-protein-dependent transport system permease family.</text>
</comment>
<keyword evidence="3" id="KW-1003">Cell membrane</keyword>
<dbReference type="GO" id="GO:0043190">
    <property type="term" value="C:ATP-binding cassette (ABC) transporter complex"/>
    <property type="evidence" value="ECO:0007669"/>
    <property type="project" value="InterPro"/>
</dbReference>
<feature type="transmembrane region" description="Helical" evidence="8">
    <location>
        <begin position="192"/>
        <end position="216"/>
    </location>
</feature>
<dbReference type="PANTHER" id="PTHR30614">
    <property type="entry name" value="MEMBRANE COMPONENT OF AMINO ACID ABC TRANSPORTER"/>
    <property type="match status" value="1"/>
</dbReference>
<dbReference type="InterPro" id="IPR043429">
    <property type="entry name" value="ArtM/GltK/GlnP/TcyL/YhdX-like"/>
</dbReference>
<dbReference type="Pfam" id="PF00528">
    <property type="entry name" value="BPD_transp_1"/>
    <property type="match status" value="1"/>
</dbReference>
<dbReference type="STRING" id="1423727.FC34_GL000203"/>
<dbReference type="GO" id="GO:0006865">
    <property type="term" value="P:amino acid transport"/>
    <property type="evidence" value="ECO:0007669"/>
    <property type="project" value="UniProtKB-KW"/>
</dbReference>
<feature type="transmembrane region" description="Helical" evidence="8">
    <location>
        <begin position="60"/>
        <end position="85"/>
    </location>
</feature>
<keyword evidence="7 8" id="KW-0472">Membrane</keyword>
<accession>A0A0R2AYS2</accession>
<dbReference type="PROSITE" id="PS50928">
    <property type="entry name" value="ABC_TM1"/>
    <property type="match status" value="1"/>
</dbReference>
<evidence type="ECO:0000256" key="2">
    <source>
        <dbReference type="ARBA" id="ARBA00022448"/>
    </source>
</evidence>
<keyword evidence="2 8" id="KW-0813">Transport</keyword>
<evidence type="ECO:0000313" key="10">
    <source>
        <dbReference type="EMBL" id="KRM72497.1"/>
    </source>
</evidence>
<evidence type="ECO:0000256" key="3">
    <source>
        <dbReference type="ARBA" id="ARBA00022475"/>
    </source>
</evidence>
<dbReference type="PATRIC" id="fig|1423727.3.peg.204"/>
<evidence type="ECO:0000259" key="9">
    <source>
        <dbReference type="PROSITE" id="PS50928"/>
    </source>
</evidence>
<dbReference type="PANTHER" id="PTHR30614:SF0">
    <property type="entry name" value="L-CYSTINE TRANSPORT SYSTEM PERMEASE PROTEIN TCYL"/>
    <property type="match status" value="1"/>
</dbReference>
<name>A0A0R2AYS2_9LACO</name>
<keyword evidence="11" id="KW-1185">Reference proteome</keyword>
<gene>
    <name evidence="10" type="ORF">FC34_GL000203</name>
</gene>
<dbReference type="InterPro" id="IPR000515">
    <property type="entry name" value="MetI-like"/>
</dbReference>
<organism evidence="10 11">
    <name type="scientific">Lacticaseibacillus brantae DSM 23927</name>
    <dbReference type="NCBI Taxonomy" id="1423727"/>
    <lineage>
        <taxon>Bacteria</taxon>
        <taxon>Bacillati</taxon>
        <taxon>Bacillota</taxon>
        <taxon>Bacilli</taxon>
        <taxon>Lactobacillales</taxon>
        <taxon>Lactobacillaceae</taxon>
        <taxon>Lacticaseibacillus</taxon>
    </lineage>
</organism>
<dbReference type="Proteomes" id="UP000051672">
    <property type="component" value="Unassembled WGS sequence"/>
</dbReference>
<dbReference type="GO" id="GO:0022857">
    <property type="term" value="F:transmembrane transporter activity"/>
    <property type="evidence" value="ECO:0007669"/>
    <property type="project" value="InterPro"/>
</dbReference>
<comment type="subcellular location">
    <subcellularLocation>
        <location evidence="1 8">Cell membrane</location>
        <topology evidence="1 8">Multi-pass membrane protein</topology>
    </subcellularLocation>
</comment>
<protein>
    <submittedName>
        <fullName evidence="10">Amino acid ABC transporter permease</fullName>
    </submittedName>
</protein>
<evidence type="ECO:0000256" key="5">
    <source>
        <dbReference type="ARBA" id="ARBA00022970"/>
    </source>
</evidence>